<dbReference type="AlphaFoldDB" id="X6MFL5"/>
<dbReference type="EMBL" id="ASPP01021195">
    <property type="protein sequence ID" value="ETO12699.1"/>
    <property type="molecule type" value="Genomic_DNA"/>
</dbReference>
<reference evidence="1 2" key="1">
    <citation type="journal article" date="2013" name="Curr. Biol.">
        <title>The Genome of the Foraminiferan Reticulomyxa filosa.</title>
        <authorList>
            <person name="Glockner G."/>
            <person name="Hulsmann N."/>
            <person name="Schleicher M."/>
            <person name="Noegel A.A."/>
            <person name="Eichinger L."/>
            <person name="Gallinger C."/>
            <person name="Pawlowski J."/>
            <person name="Sierra R."/>
            <person name="Euteneuer U."/>
            <person name="Pillet L."/>
            <person name="Moustafa A."/>
            <person name="Platzer M."/>
            <person name="Groth M."/>
            <person name="Szafranski K."/>
            <person name="Schliwa M."/>
        </authorList>
    </citation>
    <scope>NUCLEOTIDE SEQUENCE [LARGE SCALE GENOMIC DNA]</scope>
</reference>
<feature type="non-terminal residue" evidence="1">
    <location>
        <position position="1"/>
    </location>
</feature>
<dbReference type="Proteomes" id="UP000023152">
    <property type="component" value="Unassembled WGS sequence"/>
</dbReference>
<gene>
    <name evidence="1" type="ORF">RFI_24676</name>
</gene>
<keyword evidence="2" id="KW-1185">Reference proteome</keyword>
<comment type="caution">
    <text evidence="1">The sequence shown here is derived from an EMBL/GenBank/DDBJ whole genome shotgun (WGS) entry which is preliminary data.</text>
</comment>
<name>X6MFL5_RETFI</name>
<evidence type="ECO:0000313" key="2">
    <source>
        <dbReference type="Proteomes" id="UP000023152"/>
    </source>
</evidence>
<accession>X6MFL5</accession>
<organism evidence="1 2">
    <name type="scientific">Reticulomyxa filosa</name>
    <dbReference type="NCBI Taxonomy" id="46433"/>
    <lineage>
        <taxon>Eukaryota</taxon>
        <taxon>Sar</taxon>
        <taxon>Rhizaria</taxon>
        <taxon>Retaria</taxon>
        <taxon>Foraminifera</taxon>
        <taxon>Monothalamids</taxon>
        <taxon>Reticulomyxidae</taxon>
        <taxon>Reticulomyxa</taxon>
    </lineage>
</organism>
<proteinExistence type="predicted"/>
<sequence length="219" mass="25336">FVLLVIYPLHRKLIMYNTSRSGGEGGGVNVKKWLADNKLSEAEKVFLEREIQIEELIDFQPDELADFAKDLGMYQEKVLSFTRSKKNFKITIFFFFFCKKKKKSRLGYFATSSFRKSDPRLEKVERASVWRISRTERNNGSIDHRLFNNDRRDVNIWNINVWNVNELRWRAIECDVKQWERSRDGVAAGTQGDESAAPSVGQDQLFVAAAEPIAECAEG</sequence>
<evidence type="ECO:0000313" key="1">
    <source>
        <dbReference type="EMBL" id="ETO12699.1"/>
    </source>
</evidence>
<protein>
    <submittedName>
        <fullName evidence="1">Uncharacterized protein</fullName>
    </submittedName>
</protein>